<dbReference type="SMART" id="SM00060">
    <property type="entry name" value="FN3"/>
    <property type="match status" value="3"/>
</dbReference>
<evidence type="ECO:0000256" key="6">
    <source>
        <dbReference type="ARBA" id="ARBA00022692"/>
    </source>
</evidence>
<dbReference type="RefSeq" id="WP_174494323.1">
    <property type="nucleotide sequence ID" value="NZ_CADDWK010000001.1"/>
</dbReference>
<evidence type="ECO:0000313" key="19">
    <source>
        <dbReference type="Proteomes" id="UP000581688"/>
    </source>
</evidence>
<accession>A0A841Q1J7</accession>
<evidence type="ECO:0000256" key="3">
    <source>
        <dbReference type="ARBA" id="ARBA00022670"/>
    </source>
</evidence>
<keyword evidence="4" id="KW-0328">Glycosyltransferase</keyword>
<evidence type="ECO:0000256" key="13">
    <source>
        <dbReference type="ARBA" id="ARBA00023316"/>
    </source>
</evidence>
<evidence type="ECO:0000256" key="9">
    <source>
        <dbReference type="ARBA" id="ARBA00022984"/>
    </source>
</evidence>
<keyword evidence="2" id="KW-0121">Carboxypeptidase</keyword>
<evidence type="ECO:0000256" key="12">
    <source>
        <dbReference type="ARBA" id="ARBA00023268"/>
    </source>
</evidence>
<evidence type="ECO:0000256" key="7">
    <source>
        <dbReference type="ARBA" id="ARBA00022801"/>
    </source>
</evidence>
<dbReference type="InterPro" id="IPR036116">
    <property type="entry name" value="FN3_sf"/>
</dbReference>
<evidence type="ECO:0000256" key="8">
    <source>
        <dbReference type="ARBA" id="ARBA00022960"/>
    </source>
</evidence>
<dbReference type="GO" id="GO:0008360">
    <property type="term" value="P:regulation of cell shape"/>
    <property type="evidence" value="ECO:0007669"/>
    <property type="project" value="UniProtKB-KW"/>
</dbReference>
<evidence type="ECO:0000256" key="14">
    <source>
        <dbReference type="ARBA" id="ARBA00034000"/>
    </source>
</evidence>
<sequence>MNEKFYDKYQKVKAWWKKGKLQKFSRITSDVIWNVILIFIIIGLVGGFFLGGIGAGYFASLVKDEPIRAYDDMKQSIYNYEETTELYFADNQYLGKLSADLHRDEVSISDISQYVIDAVIATEDEYFNEHNGVVPKAILRALLQEFLNSANKTGGSTLTQQLIKNQILTNEVSFERKAKEILLAMRLEEFFKKEEILEAYLNVVPFGRDSSGRNVAGIQTAAQGVFGVDAKDLNLPQAAYLAGMPQSPFGYTPFTNGGEQKSAEGLQPGLDRMKIVLSRMLEVGDITETEYNEALNYDITADFIEPQPSPIEKYPLLTVEIEKRAREIMALQLAKQDGYTEEDLENNDDLAEEYNIIAKRNLRQKGYKINTTIDREVYDEFQRIAKEFEHYTPTHTIIRENPETGVKEKVENPVHPGSILIENKTGKIIAFVGGRDFALSENNHATTTIRPNGSTMKPILDYAPAMEKGIVQPATVLPDVKNSGPNTGANWLPDNYTSTESGLTTVRTALAKSLNIPAARVYKEILPDRPTTYLEKMGFTTLYEDENTSDHENPSMSIGSLSKGVSVEENTNAYVTFGNMGKFVDAYMIESIETKDGEVIFQHESEMVDVFTPQTAYLTIDLMRDVLSAGTATYARSVLNHPGVDWAGKTGSTENIQDTWFVATNPNVTIGSWMGYDTYDYEGDGGGSSAADRRIHLNYNYGTNLGYSSRNVLLWARLVNAATELRPDLMLPESGFQSPGGLVRRSVCSVSGLLPSEACEEAGLITTDIFNAKFAPKEEDYSLIKDNIVKIEDKYYPAIEGKTPEEFTEEGFLLNPEFLKDRGWDKVHDLSKLLPKGEKWEKIMIPDTEELEDDGKAPSAPSNVTLSGNKLTWTKPAEKDVIGYRIYMADEPEKEAETVGNTKETEFELPSKNKAFYVTAVDIYGEESEYSKVAVFGEIITKPGAVADLKASAEETSVKLTWSNPADDDFSHVMILRGSNVIAESVSGTSYTDNDGLKPDTSYTYTVIAVDEDGEQSDRRNVKVTTKGEAVEVDKQPPGEVTELKATIDKKKATISFKIPNDDDFLKVIIQGDLQAEKNTGPIVFNGLQPGDYTILVRTVDSAGNRSPGKTLEFTISETTDTPTE</sequence>
<name>A0A841Q1J7_9BACI</name>
<dbReference type="PROSITE" id="PS50853">
    <property type="entry name" value="FN3"/>
    <property type="match status" value="1"/>
</dbReference>
<dbReference type="InterPro" id="IPR001264">
    <property type="entry name" value="Glyco_trans_51"/>
</dbReference>
<dbReference type="GO" id="GO:0009252">
    <property type="term" value="P:peptidoglycan biosynthetic process"/>
    <property type="evidence" value="ECO:0007669"/>
    <property type="project" value="UniProtKB-KW"/>
</dbReference>
<evidence type="ECO:0000256" key="15">
    <source>
        <dbReference type="ARBA" id="ARBA00049902"/>
    </source>
</evidence>
<dbReference type="GO" id="GO:0008658">
    <property type="term" value="F:penicillin binding"/>
    <property type="evidence" value="ECO:0007669"/>
    <property type="project" value="InterPro"/>
</dbReference>
<dbReference type="PANTHER" id="PTHR32282">
    <property type="entry name" value="BINDING PROTEIN TRANSPEPTIDASE, PUTATIVE-RELATED"/>
    <property type="match status" value="1"/>
</dbReference>
<keyword evidence="6 16" id="KW-0812">Transmembrane</keyword>
<dbReference type="InterPro" id="IPR001460">
    <property type="entry name" value="PCN-bd_Tpept"/>
</dbReference>
<dbReference type="GO" id="GO:0008955">
    <property type="term" value="F:peptidoglycan glycosyltransferase activity"/>
    <property type="evidence" value="ECO:0007669"/>
    <property type="project" value="UniProtKB-EC"/>
</dbReference>
<keyword evidence="19" id="KW-1185">Reference proteome</keyword>
<dbReference type="GO" id="GO:0030288">
    <property type="term" value="C:outer membrane-bounded periplasmic space"/>
    <property type="evidence" value="ECO:0007669"/>
    <property type="project" value="TreeGrafter"/>
</dbReference>
<evidence type="ECO:0000256" key="5">
    <source>
        <dbReference type="ARBA" id="ARBA00022679"/>
    </source>
</evidence>
<dbReference type="AlphaFoldDB" id="A0A841Q1J7"/>
<dbReference type="SUPFAM" id="SSF56601">
    <property type="entry name" value="beta-lactamase/transpeptidase-like"/>
    <property type="match status" value="1"/>
</dbReference>
<dbReference type="EMBL" id="JACHGH010000001">
    <property type="protein sequence ID" value="MBB6452133.1"/>
    <property type="molecule type" value="Genomic_DNA"/>
</dbReference>
<comment type="catalytic activity">
    <reaction evidence="15">
        <text>[GlcNAc-(1-&gt;4)-Mur2Ac(oyl-L-Ala-gamma-D-Glu-L-Lys-D-Ala-D-Ala)](n)-di-trans,octa-cis-undecaprenyl diphosphate + beta-D-GlcNAc-(1-&gt;4)-Mur2Ac(oyl-L-Ala-gamma-D-Glu-L-Lys-D-Ala-D-Ala)-di-trans,octa-cis-undecaprenyl diphosphate = [GlcNAc-(1-&gt;4)-Mur2Ac(oyl-L-Ala-gamma-D-Glu-L-Lys-D-Ala-D-Ala)](n+1)-di-trans,octa-cis-undecaprenyl diphosphate + di-trans,octa-cis-undecaprenyl diphosphate + H(+)</text>
        <dbReference type="Rhea" id="RHEA:23708"/>
        <dbReference type="Rhea" id="RHEA-COMP:9602"/>
        <dbReference type="Rhea" id="RHEA-COMP:9603"/>
        <dbReference type="ChEBI" id="CHEBI:15378"/>
        <dbReference type="ChEBI" id="CHEBI:58405"/>
        <dbReference type="ChEBI" id="CHEBI:60033"/>
        <dbReference type="ChEBI" id="CHEBI:78435"/>
        <dbReference type="EC" id="2.4.99.28"/>
    </reaction>
</comment>
<dbReference type="Gene3D" id="2.60.40.10">
    <property type="entry name" value="Immunoglobulins"/>
    <property type="match status" value="2"/>
</dbReference>
<keyword evidence="9" id="KW-0573">Peptidoglycan synthesis</keyword>
<keyword evidence="1" id="KW-1003">Cell membrane</keyword>
<evidence type="ECO:0000256" key="11">
    <source>
        <dbReference type="ARBA" id="ARBA00023136"/>
    </source>
</evidence>
<evidence type="ECO:0000313" key="18">
    <source>
        <dbReference type="EMBL" id="MBB6452133.1"/>
    </source>
</evidence>
<dbReference type="Pfam" id="PF00905">
    <property type="entry name" value="Transpeptidase"/>
    <property type="match status" value="1"/>
</dbReference>
<dbReference type="Proteomes" id="UP000581688">
    <property type="component" value="Unassembled WGS sequence"/>
</dbReference>
<evidence type="ECO:0000259" key="17">
    <source>
        <dbReference type="PROSITE" id="PS50853"/>
    </source>
</evidence>
<evidence type="ECO:0000256" key="4">
    <source>
        <dbReference type="ARBA" id="ARBA00022676"/>
    </source>
</evidence>
<keyword evidence="13" id="KW-0961">Cell wall biogenesis/degradation</keyword>
<dbReference type="SUPFAM" id="SSF53955">
    <property type="entry name" value="Lysozyme-like"/>
    <property type="match status" value="1"/>
</dbReference>
<comment type="catalytic activity">
    <reaction evidence="14">
        <text>Preferential cleavage: (Ac)2-L-Lys-D-Ala-|-D-Ala. Also transpeptidation of peptidyl-alanyl moieties that are N-acyl substituents of D-alanine.</text>
        <dbReference type="EC" id="3.4.16.4"/>
    </reaction>
</comment>
<dbReference type="Pfam" id="PF00912">
    <property type="entry name" value="Transgly"/>
    <property type="match status" value="1"/>
</dbReference>
<proteinExistence type="predicted"/>
<organism evidence="18 19">
    <name type="scientific">Salirhabdus euzebyi</name>
    <dbReference type="NCBI Taxonomy" id="394506"/>
    <lineage>
        <taxon>Bacteria</taxon>
        <taxon>Bacillati</taxon>
        <taxon>Bacillota</taxon>
        <taxon>Bacilli</taxon>
        <taxon>Bacillales</taxon>
        <taxon>Bacillaceae</taxon>
        <taxon>Salirhabdus</taxon>
    </lineage>
</organism>
<dbReference type="SUPFAM" id="SSF49265">
    <property type="entry name" value="Fibronectin type III"/>
    <property type="match status" value="1"/>
</dbReference>
<dbReference type="GO" id="GO:0006508">
    <property type="term" value="P:proteolysis"/>
    <property type="evidence" value="ECO:0007669"/>
    <property type="project" value="UniProtKB-KW"/>
</dbReference>
<feature type="domain" description="Fibronectin type-III" evidence="17">
    <location>
        <begin position="942"/>
        <end position="1030"/>
    </location>
</feature>
<dbReference type="CDD" id="cd00063">
    <property type="entry name" value="FN3"/>
    <property type="match status" value="1"/>
</dbReference>
<dbReference type="PANTHER" id="PTHR32282:SF32">
    <property type="entry name" value="PENICILLIN-BINDING PROTEIN 2A"/>
    <property type="match status" value="1"/>
</dbReference>
<comment type="caution">
    <text evidence="18">The sequence shown here is derived from an EMBL/GenBank/DDBJ whole genome shotgun (WGS) entry which is preliminary data.</text>
</comment>
<dbReference type="Gene3D" id="3.90.1310.40">
    <property type="match status" value="1"/>
</dbReference>
<evidence type="ECO:0000256" key="2">
    <source>
        <dbReference type="ARBA" id="ARBA00022645"/>
    </source>
</evidence>
<dbReference type="InterPro" id="IPR023346">
    <property type="entry name" value="Lysozyme-like_dom_sf"/>
</dbReference>
<keyword evidence="12" id="KW-0511">Multifunctional enzyme</keyword>
<reference evidence="18 19" key="1">
    <citation type="submission" date="2020-08" db="EMBL/GenBank/DDBJ databases">
        <title>Genomic Encyclopedia of Type Strains, Phase IV (KMG-IV): sequencing the most valuable type-strain genomes for metagenomic binning, comparative biology and taxonomic classification.</title>
        <authorList>
            <person name="Goeker M."/>
        </authorList>
    </citation>
    <scope>NUCLEOTIDE SEQUENCE [LARGE SCALE GENOMIC DNA]</scope>
    <source>
        <strain evidence="18 19">DSM 19612</strain>
    </source>
</reference>
<keyword evidence="8" id="KW-0133">Cell shape</keyword>
<keyword evidence="3" id="KW-0645">Protease</keyword>
<keyword evidence="5" id="KW-0808">Transferase</keyword>
<feature type="transmembrane region" description="Helical" evidence="16">
    <location>
        <begin position="31"/>
        <end position="58"/>
    </location>
</feature>
<keyword evidence="10 16" id="KW-1133">Transmembrane helix</keyword>
<dbReference type="InterPro" id="IPR013783">
    <property type="entry name" value="Ig-like_fold"/>
</dbReference>
<dbReference type="GO" id="GO:0009002">
    <property type="term" value="F:serine-type D-Ala-D-Ala carboxypeptidase activity"/>
    <property type="evidence" value="ECO:0007669"/>
    <property type="project" value="UniProtKB-EC"/>
</dbReference>
<dbReference type="Gene3D" id="3.40.710.10">
    <property type="entry name" value="DD-peptidase/beta-lactamase superfamily"/>
    <property type="match status" value="1"/>
</dbReference>
<dbReference type="InterPro" id="IPR050396">
    <property type="entry name" value="Glycosyltr_51/Transpeptidase"/>
</dbReference>
<dbReference type="GO" id="GO:0071555">
    <property type="term" value="P:cell wall organization"/>
    <property type="evidence" value="ECO:0007669"/>
    <property type="project" value="UniProtKB-KW"/>
</dbReference>
<evidence type="ECO:0000256" key="10">
    <source>
        <dbReference type="ARBA" id="ARBA00022989"/>
    </source>
</evidence>
<keyword evidence="7" id="KW-0378">Hydrolase</keyword>
<evidence type="ECO:0000256" key="1">
    <source>
        <dbReference type="ARBA" id="ARBA00022475"/>
    </source>
</evidence>
<dbReference type="Gene3D" id="1.10.3810.10">
    <property type="entry name" value="Biosynthetic peptidoglycan transglycosylase-like"/>
    <property type="match status" value="1"/>
</dbReference>
<keyword evidence="11 16" id="KW-0472">Membrane</keyword>
<evidence type="ECO:0000256" key="16">
    <source>
        <dbReference type="SAM" id="Phobius"/>
    </source>
</evidence>
<dbReference type="InterPro" id="IPR012338">
    <property type="entry name" value="Beta-lactam/transpept-like"/>
</dbReference>
<dbReference type="InterPro" id="IPR036950">
    <property type="entry name" value="PBP_transglycosylase"/>
</dbReference>
<dbReference type="InterPro" id="IPR003961">
    <property type="entry name" value="FN3_dom"/>
</dbReference>
<protein>
    <submittedName>
        <fullName evidence="18">Penicillin-binding protein</fullName>
    </submittedName>
</protein>
<gene>
    <name evidence="18" type="ORF">HNQ94_000554</name>
</gene>